<accession>A0A6H5GQ03</accession>
<dbReference type="EMBL" id="CADCXU010016549">
    <property type="protein sequence ID" value="CAB0005572.1"/>
    <property type="molecule type" value="Genomic_DNA"/>
</dbReference>
<evidence type="ECO:0000313" key="2">
    <source>
        <dbReference type="Proteomes" id="UP000479000"/>
    </source>
</evidence>
<protein>
    <submittedName>
        <fullName evidence="1">Uncharacterized protein</fullName>
    </submittedName>
</protein>
<proteinExistence type="predicted"/>
<keyword evidence="2" id="KW-1185">Reference proteome</keyword>
<sequence length="67" mass="7674">TRFSDKNVQIRSGKAQPQYVNGPWTGRTLKARATLQRTISRLRHVPIIAQSALLMIQRILFRSLNAE</sequence>
<feature type="non-terminal residue" evidence="1">
    <location>
        <position position="1"/>
    </location>
</feature>
<evidence type="ECO:0000313" key="1">
    <source>
        <dbReference type="EMBL" id="CAB0005572.1"/>
    </source>
</evidence>
<gene>
    <name evidence="1" type="ORF">NTEN_LOCUS11049</name>
</gene>
<dbReference type="AlphaFoldDB" id="A0A6H5GQ03"/>
<reference evidence="1 2" key="1">
    <citation type="submission" date="2020-02" db="EMBL/GenBank/DDBJ databases">
        <authorList>
            <person name="Ferguson B K."/>
        </authorList>
    </citation>
    <scope>NUCLEOTIDE SEQUENCE [LARGE SCALE GENOMIC DNA]</scope>
</reference>
<name>A0A6H5GQ03_9HEMI</name>
<organism evidence="1 2">
    <name type="scientific">Nesidiocoris tenuis</name>
    <dbReference type="NCBI Taxonomy" id="355587"/>
    <lineage>
        <taxon>Eukaryota</taxon>
        <taxon>Metazoa</taxon>
        <taxon>Ecdysozoa</taxon>
        <taxon>Arthropoda</taxon>
        <taxon>Hexapoda</taxon>
        <taxon>Insecta</taxon>
        <taxon>Pterygota</taxon>
        <taxon>Neoptera</taxon>
        <taxon>Paraneoptera</taxon>
        <taxon>Hemiptera</taxon>
        <taxon>Heteroptera</taxon>
        <taxon>Panheteroptera</taxon>
        <taxon>Cimicomorpha</taxon>
        <taxon>Miridae</taxon>
        <taxon>Dicyphina</taxon>
        <taxon>Nesidiocoris</taxon>
    </lineage>
</organism>
<dbReference type="Proteomes" id="UP000479000">
    <property type="component" value="Unassembled WGS sequence"/>
</dbReference>